<evidence type="ECO:0000313" key="3">
    <source>
        <dbReference type="EMBL" id="AIG27977.1"/>
    </source>
</evidence>
<dbReference type="Gene3D" id="3.60.21.10">
    <property type="match status" value="1"/>
</dbReference>
<dbReference type="RefSeq" id="WP_003336495.1">
    <property type="nucleotide sequence ID" value="NZ_CP007806.1"/>
</dbReference>
<dbReference type="HOGENOM" id="CLU_025443_3_2_9"/>
<proteinExistence type="predicted"/>
<accession>A0A075R5S8</accession>
<evidence type="ECO:0000256" key="1">
    <source>
        <dbReference type="SAM" id="Phobius"/>
    </source>
</evidence>
<keyword evidence="1" id="KW-1133">Transmembrane helix</keyword>
<dbReference type="STRING" id="1042163.BRLA_c036750"/>
<dbReference type="CDD" id="cd07385">
    <property type="entry name" value="MPP_YkuE_C"/>
    <property type="match status" value="1"/>
</dbReference>
<dbReference type="GO" id="GO:0008758">
    <property type="term" value="F:UDP-2,3-diacylglucosamine hydrolase activity"/>
    <property type="evidence" value="ECO:0007669"/>
    <property type="project" value="TreeGrafter"/>
</dbReference>
<dbReference type="Pfam" id="PF00149">
    <property type="entry name" value="Metallophos"/>
    <property type="match status" value="1"/>
</dbReference>
<organism evidence="3 4">
    <name type="scientific">Brevibacillus laterosporus LMG 15441</name>
    <dbReference type="NCBI Taxonomy" id="1042163"/>
    <lineage>
        <taxon>Bacteria</taxon>
        <taxon>Bacillati</taxon>
        <taxon>Bacillota</taxon>
        <taxon>Bacilli</taxon>
        <taxon>Bacillales</taxon>
        <taxon>Paenibacillaceae</taxon>
        <taxon>Brevibacillus</taxon>
    </lineage>
</organism>
<sequence length="314" mass="34904">MLGEILSLTIVKYSLSILLILIILGVAGLIYAAYVEPKSMVITRHQLEISRLLDKKQGLTIIQFSDTHVGPHFSLAQLKEVVTLINEQKPDLIVFTGDLLDRVRSFKESKDELIAILAELNAPLGKFAVYGNHDHGGGGSKYYRQVMEQANFDLLVNDVKTIALVNKKVITIAGLDDFLLGKPKIEETLGRLDQTERLTYQKEQTLSTQLPSSTSPLAENFVICLVHEPDVADRIVSYPVDLQLSGHSHGGQVQIPLLGPVITPSLARKYKEGLYQLRQGNHTMQVYVNRGIGTTRLPIRMGSRPEIAIFNLEI</sequence>
<dbReference type="InterPro" id="IPR029052">
    <property type="entry name" value="Metallo-depent_PP-like"/>
</dbReference>
<dbReference type="GO" id="GO:0009245">
    <property type="term" value="P:lipid A biosynthetic process"/>
    <property type="evidence" value="ECO:0007669"/>
    <property type="project" value="TreeGrafter"/>
</dbReference>
<evidence type="ECO:0000313" key="4">
    <source>
        <dbReference type="Proteomes" id="UP000005850"/>
    </source>
</evidence>
<keyword evidence="1" id="KW-0472">Membrane</keyword>
<dbReference type="Proteomes" id="UP000005850">
    <property type="component" value="Chromosome"/>
</dbReference>
<dbReference type="SUPFAM" id="SSF56300">
    <property type="entry name" value="Metallo-dependent phosphatases"/>
    <property type="match status" value="1"/>
</dbReference>
<gene>
    <name evidence="3" type="ORF">BRLA_c036750</name>
</gene>
<feature type="transmembrane region" description="Helical" evidence="1">
    <location>
        <begin position="13"/>
        <end position="34"/>
    </location>
</feature>
<dbReference type="PANTHER" id="PTHR31302:SF25">
    <property type="entry name" value="PHOSPHOESTERASE"/>
    <property type="match status" value="1"/>
</dbReference>
<dbReference type="GO" id="GO:0016020">
    <property type="term" value="C:membrane"/>
    <property type="evidence" value="ECO:0007669"/>
    <property type="project" value="GOC"/>
</dbReference>
<dbReference type="EMBL" id="CP007806">
    <property type="protein sequence ID" value="AIG27977.1"/>
    <property type="molecule type" value="Genomic_DNA"/>
</dbReference>
<dbReference type="InterPro" id="IPR051158">
    <property type="entry name" value="Metallophosphoesterase_sf"/>
</dbReference>
<dbReference type="PANTHER" id="PTHR31302">
    <property type="entry name" value="TRANSMEMBRANE PROTEIN WITH METALLOPHOSPHOESTERASE DOMAIN-RELATED"/>
    <property type="match status" value="1"/>
</dbReference>
<dbReference type="AlphaFoldDB" id="A0A075R5S8"/>
<name>A0A075R5S8_BRELA</name>
<feature type="domain" description="Calcineurin-like phosphoesterase" evidence="2">
    <location>
        <begin position="60"/>
        <end position="250"/>
    </location>
</feature>
<dbReference type="InterPro" id="IPR004843">
    <property type="entry name" value="Calcineurin-like_PHP"/>
</dbReference>
<keyword evidence="1" id="KW-0812">Transmembrane</keyword>
<reference evidence="3 4" key="1">
    <citation type="journal article" date="2011" name="J. Bacteriol.">
        <title>Genome sequence of Brevibacillus laterosporus LMG 15441, a pathogen of invertebrates.</title>
        <authorList>
            <person name="Djukic M."/>
            <person name="Poehlein A."/>
            <person name="Thurmer A."/>
            <person name="Daniel R."/>
        </authorList>
    </citation>
    <scope>NUCLEOTIDE SEQUENCE [LARGE SCALE GENOMIC DNA]</scope>
    <source>
        <strain evidence="3 4">LMG 15441</strain>
    </source>
</reference>
<dbReference type="KEGG" id="blr:BRLA_c036750"/>
<evidence type="ECO:0000259" key="2">
    <source>
        <dbReference type="Pfam" id="PF00149"/>
    </source>
</evidence>
<protein>
    <submittedName>
        <fullName evidence="3">Putative metallophosphoesterase</fullName>
    </submittedName>
</protein>
<keyword evidence="4" id="KW-1185">Reference proteome</keyword>
<dbReference type="eggNOG" id="COG1408">
    <property type="taxonomic scope" value="Bacteria"/>
</dbReference>